<dbReference type="EMBL" id="JAFMYW010000011">
    <property type="protein sequence ID" value="MBO0952445.1"/>
    <property type="molecule type" value="Genomic_DNA"/>
</dbReference>
<sequence length="107" mass="11985">MRSQALTIYEVTVLPVGSLNTVRQREPTVVFFSNLRKAVDAITGELAMNGWPAKVNYTAVYRGVKERGYYSCDFEVGGTRVFRVKVLPKLLNPPLPRLGMDENPVPN</sequence>
<accession>A0ABS3JR11</accession>
<organism evidence="1 2">
    <name type="scientific">Fibrella forsythiae</name>
    <dbReference type="NCBI Taxonomy" id="2817061"/>
    <lineage>
        <taxon>Bacteria</taxon>
        <taxon>Pseudomonadati</taxon>
        <taxon>Bacteroidota</taxon>
        <taxon>Cytophagia</taxon>
        <taxon>Cytophagales</taxon>
        <taxon>Spirosomataceae</taxon>
        <taxon>Fibrella</taxon>
    </lineage>
</organism>
<name>A0ABS3JR11_9BACT</name>
<dbReference type="Proteomes" id="UP000664628">
    <property type="component" value="Unassembled WGS sequence"/>
</dbReference>
<keyword evidence="2" id="KW-1185">Reference proteome</keyword>
<dbReference type="RefSeq" id="WP_207332394.1">
    <property type="nucleotide sequence ID" value="NZ_JAFMYW010000011.1"/>
</dbReference>
<evidence type="ECO:0000313" key="1">
    <source>
        <dbReference type="EMBL" id="MBO0952445.1"/>
    </source>
</evidence>
<protein>
    <submittedName>
        <fullName evidence="1">Uncharacterized protein</fullName>
    </submittedName>
</protein>
<evidence type="ECO:0000313" key="2">
    <source>
        <dbReference type="Proteomes" id="UP000664628"/>
    </source>
</evidence>
<gene>
    <name evidence="1" type="ORF">J2I46_27930</name>
</gene>
<reference evidence="1 2" key="1">
    <citation type="submission" date="2021-03" db="EMBL/GenBank/DDBJ databases">
        <title>Fibrella sp. HMF5405 genome sequencing and assembly.</title>
        <authorList>
            <person name="Kang H."/>
            <person name="Kim H."/>
            <person name="Bae S."/>
            <person name="Joh K."/>
        </authorList>
    </citation>
    <scope>NUCLEOTIDE SEQUENCE [LARGE SCALE GENOMIC DNA]</scope>
    <source>
        <strain evidence="1 2">HMF5405</strain>
    </source>
</reference>
<comment type="caution">
    <text evidence="1">The sequence shown here is derived from an EMBL/GenBank/DDBJ whole genome shotgun (WGS) entry which is preliminary data.</text>
</comment>
<proteinExistence type="predicted"/>